<evidence type="ECO:0000313" key="2">
    <source>
        <dbReference type="EMBL" id="KII67537.1"/>
    </source>
</evidence>
<keyword evidence="3" id="KW-1185">Reference proteome</keyword>
<dbReference type="OrthoDB" id="10663551at2759"/>
<organism evidence="2 3">
    <name type="scientific">Thelohanellus kitauei</name>
    <name type="common">Myxosporean</name>
    <dbReference type="NCBI Taxonomy" id="669202"/>
    <lineage>
        <taxon>Eukaryota</taxon>
        <taxon>Metazoa</taxon>
        <taxon>Cnidaria</taxon>
        <taxon>Myxozoa</taxon>
        <taxon>Myxosporea</taxon>
        <taxon>Bivalvulida</taxon>
        <taxon>Platysporina</taxon>
        <taxon>Myxobolidae</taxon>
        <taxon>Thelohanellus</taxon>
    </lineage>
</organism>
<dbReference type="AlphaFoldDB" id="A0A0C2N0X9"/>
<proteinExistence type="predicted"/>
<feature type="coiled-coil region" evidence="1">
    <location>
        <begin position="74"/>
        <end position="133"/>
    </location>
</feature>
<reference evidence="2 3" key="1">
    <citation type="journal article" date="2014" name="Genome Biol. Evol.">
        <title>The genome of the myxosporean Thelohanellus kitauei shows adaptations to nutrient acquisition within its fish host.</title>
        <authorList>
            <person name="Yang Y."/>
            <person name="Xiong J."/>
            <person name="Zhou Z."/>
            <person name="Huo F."/>
            <person name="Miao W."/>
            <person name="Ran C."/>
            <person name="Liu Y."/>
            <person name="Zhang J."/>
            <person name="Feng J."/>
            <person name="Wang M."/>
            <person name="Wang M."/>
            <person name="Wang L."/>
            <person name="Yao B."/>
        </authorList>
    </citation>
    <scope>NUCLEOTIDE SEQUENCE [LARGE SCALE GENOMIC DNA]</scope>
    <source>
        <strain evidence="2">Wuqing</strain>
    </source>
</reference>
<dbReference type="Proteomes" id="UP000031668">
    <property type="component" value="Unassembled WGS sequence"/>
</dbReference>
<evidence type="ECO:0000256" key="1">
    <source>
        <dbReference type="SAM" id="Coils"/>
    </source>
</evidence>
<dbReference type="EMBL" id="JWZT01003134">
    <property type="protein sequence ID" value="KII67537.1"/>
    <property type="molecule type" value="Genomic_DNA"/>
</dbReference>
<gene>
    <name evidence="2" type="ORF">RF11_02418</name>
</gene>
<sequence length="501" mass="58717">MNIQTKSIEEKEEVNNLRRTIRRLKNEIDGVNFRNDQYIARIGFLQNEIKGQTVDKKKTKTEDISRSPELNFFIENTQAQLSCIMQENDQLSQKIYDLQNRLEESKNEKNLEIENLIKENERLKKEKVKTITSFQNFCFGRLKPSNLPVKVISNLEYSIHNCLIKLYQTMKHLIQDIDNSCGNNFNIAINLINTNYIKLVNWLDRVPAHRNRIIDCGRFVRMLRISLSICTSQYQSLAPKCRDLKLLKLATGSLVEFERTFFYLNRFPVSKNNRDIDRVEKLLLHLRTTLSSSCEKIKQFHVKTEGFEDQDSKEGRLCFMLRECRVNLANCLLVLNIIVNDEMPILRLHGWFPGSLQVEDGHCLNTIHSQYLDIFEECNYINDKLSNTRLSAAPEDEFCTPETNHLVDDYKKKIYSLQKEKETLEFELKTYSVVSQNQTLEPNNAKVFNHLKDHMCQIIDKYYHESQLLSGQISALQADLNSALIRIRVYDSEKHELSQKT</sequence>
<protein>
    <submittedName>
        <fullName evidence="2">Uncharacterized protein</fullName>
    </submittedName>
</protein>
<keyword evidence="1" id="KW-0175">Coiled coil</keyword>
<evidence type="ECO:0000313" key="3">
    <source>
        <dbReference type="Proteomes" id="UP000031668"/>
    </source>
</evidence>
<accession>A0A0C2N0X9</accession>
<feature type="coiled-coil region" evidence="1">
    <location>
        <begin position="7"/>
        <end position="34"/>
    </location>
</feature>
<name>A0A0C2N0X9_THEKT</name>
<comment type="caution">
    <text evidence="2">The sequence shown here is derived from an EMBL/GenBank/DDBJ whole genome shotgun (WGS) entry which is preliminary data.</text>
</comment>